<evidence type="ECO:0000259" key="2">
    <source>
        <dbReference type="Pfam" id="PF00266"/>
    </source>
</evidence>
<gene>
    <name evidence="3" type="ORF">DUNSADRAFT_10100</name>
</gene>
<dbReference type="PANTHER" id="PTHR43092">
    <property type="entry name" value="L-CYSTEINE DESULFHYDRASE"/>
    <property type="match status" value="1"/>
</dbReference>
<dbReference type="Gene3D" id="3.90.1150.10">
    <property type="entry name" value="Aspartate Aminotransferase, domain 1"/>
    <property type="match status" value="1"/>
</dbReference>
<dbReference type="Proteomes" id="UP000815325">
    <property type="component" value="Unassembled WGS sequence"/>
</dbReference>
<dbReference type="InterPro" id="IPR015424">
    <property type="entry name" value="PyrdxlP-dep_Trfase"/>
</dbReference>
<accession>A0ABQ7H4Y8</accession>
<dbReference type="Gene3D" id="3.40.640.10">
    <property type="entry name" value="Type I PLP-dependent aspartate aminotransferase-like (Major domain)"/>
    <property type="match status" value="1"/>
</dbReference>
<dbReference type="SUPFAM" id="SSF53383">
    <property type="entry name" value="PLP-dependent transferases"/>
    <property type="match status" value="1"/>
</dbReference>
<dbReference type="Pfam" id="PF00266">
    <property type="entry name" value="Aminotran_5"/>
    <property type="match status" value="1"/>
</dbReference>
<protein>
    <submittedName>
        <fullName evidence="3">CG12264-like protein</fullName>
    </submittedName>
</protein>
<feature type="domain" description="Aminotransferase class V" evidence="2">
    <location>
        <begin position="108"/>
        <end position="429"/>
    </location>
</feature>
<dbReference type="InterPro" id="IPR015421">
    <property type="entry name" value="PyrdxlP-dep_Trfase_major"/>
</dbReference>
<dbReference type="InterPro" id="IPR000192">
    <property type="entry name" value="Aminotrans_V_dom"/>
</dbReference>
<dbReference type="InterPro" id="IPR015422">
    <property type="entry name" value="PyrdxlP-dep_Trfase_small"/>
</dbReference>
<keyword evidence="1" id="KW-0663">Pyridoxal phosphate</keyword>
<organism evidence="3 4">
    <name type="scientific">Dunaliella salina</name>
    <name type="common">Green alga</name>
    <name type="synonym">Protococcus salinus</name>
    <dbReference type="NCBI Taxonomy" id="3046"/>
    <lineage>
        <taxon>Eukaryota</taxon>
        <taxon>Viridiplantae</taxon>
        <taxon>Chlorophyta</taxon>
        <taxon>core chlorophytes</taxon>
        <taxon>Chlorophyceae</taxon>
        <taxon>CS clade</taxon>
        <taxon>Chlamydomonadales</taxon>
        <taxon>Dunaliellaceae</taxon>
        <taxon>Dunaliella</taxon>
    </lineage>
</organism>
<proteinExistence type="predicted"/>
<comment type="caution">
    <text evidence="3">The sequence shown here is derived from an EMBL/GenBank/DDBJ whole genome shotgun (WGS) entry which is preliminary data.</text>
</comment>
<sequence length="442" mass="48706">MASTQGYVGFGSFFVERSVEDMVSDDTYEPPPPQIQPEDDPLAAADTELGVVCRQLFLIDFENWTFINHGAFGGVCRPAYAEAAAWREHCERQPLLFLDRQLFPQMVRVMREIASFMHARPQDLVFLPNATTGLNVAIQSAQLQPGDALYMLNIGYGSVKKMAAAASSQAEVVYGDVSFPISGPDEIVRLVERTMPSNTKMAVFDAVTSNTALVLPIQQLVQLCKSRGILVLVDAAHALGQLEVNLGSLDADFYVTNCHKWLAGPRGSAVFWAHPRVQHTVRPLVVSHGSGHGFTSDFIWDGCRDYAPYLGVSAALRMWQQLGPERCRTYMHNLVCQAANLLASAWRTTTLAPLHMCASMALVELPFKQAAAGAELQDPGEPANSTNAKHVQEVLHQNFRIECPVKCIQGCLYVRISACIYNTLHDYEKLMEAIFKIGGRAS</sequence>
<dbReference type="EMBL" id="MU069472">
    <property type="protein sequence ID" value="KAF5841929.1"/>
    <property type="molecule type" value="Genomic_DNA"/>
</dbReference>
<keyword evidence="4" id="KW-1185">Reference proteome</keyword>
<evidence type="ECO:0000256" key="1">
    <source>
        <dbReference type="ARBA" id="ARBA00022898"/>
    </source>
</evidence>
<name>A0ABQ7H4Y8_DUNSA</name>
<reference evidence="3" key="1">
    <citation type="submission" date="2017-08" db="EMBL/GenBank/DDBJ databases">
        <authorList>
            <person name="Polle J.E."/>
            <person name="Barry K."/>
            <person name="Cushman J."/>
            <person name="Schmutz J."/>
            <person name="Tran D."/>
            <person name="Hathwaick L.T."/>
            <person name="Yim W.C."/>
            <person name="Jenkins J."/>
            <person name="Mckie-Krisberg Z.M."/>
            <person name="Prochnik S."/>
            <person name="Lindquist E."/>
            <person name="Dockter R.B."/>
            <person name="Adam C."/>
            <person name="Molina H."/>
            <person name="Bunkerborg J."/>
            <person name="Jin E."/>
            <person name="Buchheim M."/>
            <person name="Magnuson J."/>
        </authorList>
    </citation>
    <scope>NUCLEOTIDE SEQUENCE</scope>
    <source>
        <strain evidence="3">CCAP 19/18</strain>
    </source>
</reference>
<evidence type="ECO:0000313" key="4">
    <source>
        <dbReference type="Proteomes" id="UP000815325"/>
    </source>
</evidence>
<dbReference type="PANTHER" id="PTHR43092:SF2">
    <property type="entry name" value="HERCYNYLCYSTEINE SULFOXIDE LYASE"/>
    <property type="match status" value="1"/>
</dbReference>
<evidence type="ECO:0000313" key="3">
    <source>
        <dbReference type="EMBL" id="KAF5841929.1"/>
    </source>
</evidence>